<comment type="caution">
    <text evidence="2">The sequence shown here is derived from an EMBL/GenBank/DDBJ whole genome shotgun (WGS) entry which is preliminary data.</text>
</comment>
<dbReference type="Proteomes" id="UP001627154">
    <property type="component" value="Unassembled WGS sequence"/>
</dbReference>
<proteinExistence type="predicted"/>
<sequence>MDFHEITYNSSSCRRNASTLLTSLVVALLHCITMEYVCMNVTMPYSEKVKGPANQPAQQRWQWQKHRENPASPSRKASSFIFIVIELENSSRAVYTRACYREIQSTVPTTPPPPPLHILCSWTHWPISWLRASQLICFPRERVDIIQGKRRQPLSASRVCGYVIFFHLALPKVRCLQISKFNKLHSLPQKICAILDKHNPLGSTPKRLDYLSKENSSCANASAVSIRLERSSALPKYRLRTNIQVFSVVPEQMKKTETNKNRTIRTRARTYYYVHRFREKKKALARYRERRREHEALEKIPRLSSAFISDCTISHSTSLVLIVLRALTSRASSSALYHALACDLPNGPYKTCLYELFMYIRFVLMMMHPLRIHTHKYLTGSK</sequence>
<keyword evidence="3" id="KW-1185">Reference proteome</keyword>
<name>A0ABD2WWT5_9HYME</name>
<gene>
    <name evidence="2" type="ORF">TKK_008846</name>
</gene>
<evidence type="ECO:0000313" key="3">
    <source>
        <dbReference type="Proteomes" id="UP001627154"/>
    </source>
</evidence>
<accession>A0ABD2WWT5</accession>
<protein>
    <submittedName>
        <fullName evidence="2">Uncharacterized protein</fullName>
    </submittedName>
</protein>
<evidence type="ECO:0000313" key="2">
    <source>
        <dbReference type="EMBL" id="KAL3397275.1"/>
    </source>
</evidence>
<organism evidence="2 3">
    <name type="scientific">Trichogramma kaykai</name>
    <dbReference type="NCBI Taxonomy" id="54128"/>
    <lineage>
        <taxon>Eukaryota</taxon>
        <taxon>Metazoa</taxon>
        <taxon>Ecdysozoa</taxon>
        <taxon>Arthropoda</taxon>
        <taxon>Hexapoda</taxon>
        <taxon>Insecta</taxon>
        <taxon>Pterygota</taxon>
        <taxon>Neoptera</taxon>
        <taxon>Endopterygota</taxon>
        <taxon>Hymenoptera</taxon>
        <taxon>Apocrita</taxon>
        <taxon>Proctotrupomorpha</taxon>
        <taxon>Chalcidoidea</taxon>
        <taxon>Trichogrammatidae</taxon>
        <taxon>Trichogramma</taxon>
    </lineage>
</organism>
<evidence type="ECO:0000256" key="1">
    <source>
        <dbReference type="SAM" id="MobiDB-lite"/>
    </source>
</evidence>
<feature type="region of interest" description="Disordered" evidence="1">
    <location>
        <begin position="49"/>
        <end position="73"/>
    </location>
</feature>
<dbReference type="EMBL" id="JBJJXI010000066">
    <property type="protein sequence ID" value="KAL3397275.1"/>
    <property type="molecule type" value="Genomic_DNA"/>
</dbReference>
<dbReference type="AlphaFoldDB" id="A0ABD2WWT5"/>
<reference evidence="2 3" key="1">
    <citation type="journal article" date="2024" name="bioRxiv">
        <title>A reference genome for Trichogramma kaykai: A tiny desert-dwelling parasitoid wasp with competing sex-ratio distorters.</title>
        <authorList>
            <person name="Culotta J."/>
            <person name="Lindsey A.R."/>
        </authorList>
    </citation>
    <scope>NUCLEOTIDE SEQUENCE [LARGE SCALE GENOMIC DNA]</scope>
    <source>
        <strain evidence="2 3">KSX58</strain>
    </source>
</reference>